<comment type="caution">
    <text evidence="1">The sequence shown here is derived from an EMBL/GenBank/DDBJ whole genome shotgun (WGS) entry which is preliminary data.</text>
</comment>
<dbReference type="EMBL" id="ANLA01000012">
    <property type="protein sequence ID" value="EMQ94991.1"/>
    <property type="molecule type" value="Genomic_DNA"/>
</dbReference>
<dbReference type="GeneID" id="98641488"/>
<dbReference type="eggNOG" id="ENOG5033YSD">
    <property type="taxonomic scope" value="Bacteria"/>
</dbReference>
<organism evidence="1 2">
    <name type="scientific">Xanthomarina gelatinilytica</name>
    <dbReference type="NCBI Taxonomy" id="1137281"/>
    <lineage>
        <taxon>Bacteria</taxon>
        <taxon>Pseudomonadati</taxon>
        <taxon>Bacteroidota</taxon>
        <taxon>Flavobacteriia</taxon>
        <taxon>Flavobacteriales</taxon>
        <taxon>Flavobacteriaceae</taxon>
        <taxon>Xanthomarina</taxon>
    </lineage>
</organism>
<dbReference type="AlphaFoldDB" id="M7MIR9"/>
<proteinExistence type="predicted"/>
<evidence type="ECO:0000313" key="1">
    <source>
        <dbReference type="EMBL" id="EMQ94991.1"/>
    </source>
</evidence>
<gene>
    <name evidence="1" type="ORF">D778_00176</name>
</gene>
<accession>M7MIR9</accession>
<dbReference type="PATRIC" id="fig|1137281.3.peg.1610"/>
<dbReference type="Proteomes" id="UP000012024">
    <property type="component" value="Unassembled WGS sequence"/>
</dbReference>
<dbReference type="OrthoDB" id="1434389at2"/>
<name>M7MIR9_9FLAO</name>
<reference evidence="1 2" key="1">
    <citation type="submission" date="2012-12" db="EMBL/GenBank/DDBJ databases">
        <title>Genome assembly of Formosa sp. AK20.</title>
        <authorList>
            <person name="Kumar R."/>
            <person name="Khatri I."/>
            <person name="Vaidya B."/>
            <person name="Subramanian S."/>
            <person name="Pinnaka A."/>
        </authorList>
    </citation>
    <scope>NUCLEOTIDE SEQUENCE [LARGE SCALE GENOMIC DNA]</scope>
    <source>
        <strain evidence="1 2">AK20</strain>
    </source>
</reference>
<keyword evidence="2" id="KW-1185">Reference proteome</keyword>
<evidence type="ECO:0000313" key="2">
    <source>
        <dbReference type="Proteomes" id="UP000012024"/>
    </source>
</evidence>
<sequence>MIDLNKHTAEIKKFLNTSIERFQTENGKPNSIGIYSCSWAGWISINFNVNKSLTETANNCPDFEYVEFDLLEIPELQDEYETDNPEFKINDSIKTHDHELGDENFNQLIFEYLKPIVKEIKGNFESDFLLQMLDSNLAEEI</sequence>
<dbReference type="RefSeq" id="WP_007649491.1">
    <property type="nucleotide sequence ID" value="NZ_ANLA01000012.1"/>
</dbReference>
<evidence type="ECO:0008006" key="3">
    <source>
        <dbReference type="Google" id="ProtNLM"/>
    </source>
</evidence>
<protein>
    <recommendedName>
        <fullName evidence="3">DUF4303 domain-containing protein</fullName>
    </recommendedName>
</protein>